<gene>
    <name evidence="2" type="ORF">A3K86_09510</name>
</gene>
<protein>
    <submittedName>
        <fullName evidence="2">Peptidyl-prolyl cis-trans isomerase</fullName>
    </submittedName>
</protein>
<dbReference type="PIRSF" id="PIRSF028160">
    <property type="entry name" value="UCP028160"/>
    <property type="match status" value="1"/>
</dbReference>
<dbReference type="OrthoDB" id="5915262at2"/>
<dbReference type="STRING" id="858640.A3K86_09510"/>
<keyword evidence="1" id="KW-0732">Signal</keyword>
<dbReference type="InterPro" id="IPR016872">
    <property type="entry name" value="UCP028160"/>
</dbReference>
<dbReference type="GO" id="GO:0016853">
    <property type="term" value="F:isomerase activity"/>
    <property type="evidence" value="ECO:0007669"/>
    <property type="project" value="UniProtKB-KW"/>
</dbReference>
<accession>A0A178KI58</accession>
<evidence type="ECO:0000256" key="1">
    <source>
        <dbReference type="SAM" id="SignalP"/>
    </source>
</evidence>
<dbReference type="Pfam" id="PF07356">
    <property type="entry name" value="DUF1481"/>
    <property type="match status" value="1"/>
</dbReference>
<evidence type="ECO:0000313" key="3">
    <source>
        <dbReference type="Proteomes" id="UP000078503"/>
    </source>
</evidence>
<keyword evidence="2" id="KW-0413">Isomerase</keyword>
<sequence length="232" mass="26127">MKRSFLFLLSSFLLVGCASTQLPENPVTQIETHVGGQSLGDSTSVYWYTHRQNRPMSLAERVWQGDYGEYQTVYRWRAGKLREVKREGTQLQGAQVKPFTLHVRYDTQGQAVFQRYLSDGVVLPLSDTQLFRYAKQADKALDTIKAQSKDNIGLVQGQWHNGKLVRCGDGKALTVRFSDALPDYLQQQLDTPQQGYFMAVTGKVRRSELTTSELLLLQPGGSCLVSPDTESE</sequence>
<feature type="chain" id="PRO_5008090359" evidence="1">
    <location>
        <begin position="21"/>
        <end position="232"/>
    </location>
</feature>
<dbReference type="RefSeq" id="WP_068330670.1">
    <property type="nucleotide sequence ID" value="NZ_LVHF01000017.1"/>
</dbReference>
<proteinExistence type="predicted"/>
<dbReference type="AlphaFoldDB" id="A0A178KI58"/>
<comment type="caution">
    <text evidence="2">The sequence shown here is derived from an EMBL/GenBank/DDBJ whole genome shotgun (WGS) entry which is preliminary data.</text>
</comment>
<dbReference type="EMBL" id="LVHF01000017">
    <property type="protein sequence ID" value="OAN16675.1"/>
    <property type="molecule type" value="Genomic_DNA"/>
</dbReference>
<keyword evidence="3" id="KW-1185">Reference proteome</keyword>
<reference evidence="2 3" key="1">
    <citation type="submission" date="2016-03" db="EMBL/GenBank/DDBJ databases">
        <title>Photobacterium proteolyticum sp. nov. a protease producing bacterium isolated from ocean sediments of Laizhou Bay.</title>
        <authorList>
            <person name="Li Y."/>
        </authorList>
    </citation>
    <scope>NUCLEOTIDE SEQUENCE [LARGE SCALE GENOMIC DNA]</scope>
    <source>
        <strain evidence="2 3">R-40508</strain>
    </source>
</reference>
<dbReference type="Proteomes" id="UP000078503">
    <property type="component" value="Unassembled WGS sequence"/>
</dbReference>
<dbReference type="InterPro" id="IPR010858">
    <property type="entry name" value="DUF1481"/>
</dbReference>
<evidence type="ECO:0000313" key="2">
    <source>
        <dbReference type="EMBL" id="OAN16675.1"/>
    </source>
</evidence>
<organism evidence="2 3">
    <name type="scientific">Photobacterium jeanii</name>
    <dbReference type="NCBI Taxonomy" id="858640"/>
    <lineage>
        <taxon>Bacteria</taxon>
        <taxon>Pseudomonadati</taxon>
        <taxon>Pseudomonadota</taxon>
        <taxon>Gammaproteobacteria</taxon>
        <taxon>Vibrionales</taxon>
        <taxon>Vibrionaceae</taxon>
        <taxon>Photobacterium</taxon>
    </lineage>
</organism>
<feature type="signal peptide" evidence="1">
    <location>
        <begin position="1"/>
        <end position="20"/>
    </location>
</feature>
<dbReference type="PROSITE" id="PS51257">
    <property type="entry name" value="PROKAR_LIPOPROTEIN"/>
    <property type="match status" value="1"/>
</dbReference>
<name>A0A178KI58_9GAMM</name>